<accession>A0ABP0C2W1</accession>
<feature type="domain" description="RRM" evidence="5">
    <location>
        <begin position="104"/>
        <end position="206"/>
    </location>
</feature>
<dbReference type="PROSITE" id="PS50102">
    <property type="entry name" value="RRM"/>
    <property type="match status" value="2"/>
</dbReference>
<feature type="domain" description="RRM" evidence="5">
    <location>
        <begin position="250"/>
        <end position="299"/>
    </location>
</feature>
<feature type="compositionally biased region" description="Basic residues" evidence="4">
    <location>
        <begin position="55"/>
        <end position="65"/>
    </location>
</feature>
<evidence type="ECO:0000259" key="5">
    <source>
        <dbReference type="PROSITE" id="PS50102"/>
    </source>
</evidence>
<evidence type="ECO:0000313" key="6">
    <source>
        <dbReference type="EMBL" id="CAK7225992.1"/>
    </source>
</evidence>
<dbReference type="PANTHER" id="PTHR23236">
    <property type="entry name" value="EUKARYOTIC TRANSLATION INITIATION FACTOR 4B/4H"/>
    <property type="match status" value="1"/>
</dbReference>
<feature type="region of interest" description="Disordered" evidence="4">
    <location>
        <begin position="344"/>
        <end position="377"/>
    </location>
</feature>
<feature type="compositionally biased region" description="Low complexity" evidence="4">
    <location>
        <begin position="217"/>
        <end position="233"/>
    </location>
</feature>
<evidence type="ECO:0000256" key="2">
    <source>
        <dbReference type="ARBA" id="ARBA00022884"/>
    </source>
</evidence>
<dbReference type="Pfam" id="PF00076">
    <property type="entry name" value="RRM_1"/>
    <property type="match status" value="1"/>
</dbReference>
<dbReference type="InterPro" id="IPR000504">
    <property type="entry name" value="RRM_dom"/>
</dbReference>
<keyword evidence="7" id="KW-1185">Reference proteome</keyword>
<feature type="compositionally biased region" description="Basic and acidic residues" evidence="4">
    <location>
        <begin position="421"/>
        <end position="435"/>
    </location>
</feature>
<evidence type="ECO:0000256" key="4">
    <source>
        <dbReference type="SAM" id="MobiDB-lite"/>
    </source>
</evidence>
<proteinExistence type="predicted"/>
<gene>
    <name evidence="6" type="primary">NOP13</name>
    <name evidence="6" type="ORF">SEUCBS140593_006091</name>
</gene>
<evidence type="ECO:0000313" key="7">
    <source>
        <dbReference type="Proteomes" id="UP001642482"/>
    </source>
</evidence>
<dbReference type="InterPro" id="IPR012677">
    <property type="entry name" value="Nucleotide-bd_a/b_plait_sf"/>
</dbReference>
<dbReference type="PANTHER" id="PTHR23236:SF119">
    <property type="entry name" value="NUCLEAR RNA-BINDING PROTEIN SART-3"/>
    <property type="match status" value="1"/>
</dbReference>
<comment type="caution">
    <text evidence="6">The sequence shown here is derived from an EMBL/GenBank/DDBJ whole genome shotgun (WGS) entry which is preliminary data.</text>
</comment>
<keyword evidence="1" id="KW-0677">Repeat</keyword>
<feature type="region of interest" description="Disordered" evidence="4">
    <location>
        <begin position="207"/>
        <end position="233"/>
    </location>
</feature>
<feature type="compositionally biased region" description="Polar residues" evidence="4">
    <location>
        <begin position="442"/>
        <end position="453"/>
    </location>
</feature>
<feature type="region of interest" description="Disordered" evidence="4">
    <location>
        <begin position="405"/>
        <end position="464"/>
    </location>
</feature>
<feature type="compositionally biased region" description="Acidic residues" evidence="4">
    <location>
        <begin position="347"/>
        <end position="362"/>
    </location>
</feature>
<dbReference type="InterPro" id="IPR035979">
    <property type="entry name" value="RBD_domain_sf"/>
</dbReference>
<dbReference type="Gene3D" id="3.30.70.330">
    <property type="match status" value="2"/>
</dbReference>
<dbReference type="Proteomes" id="UP001642482">
    <property type="component" value="Unassembled WGS sequence"/>
</dbReference>
<evidence type="ECO:0000256" key="1">
    <source>
        <dbReference type="ARBA" id="ARBA00022737"/>
    </source>
</evidence>
<evidence type="ECO:0000256" key="3">
    <source>
        <dbReference type="PROSITE-ProRule" id="PRU00176"/>
    </source>
</evidence>
<protein>
    <submittedName>
        <fullName evidence="6">Nucleolar protein 13</fullName>
    </submittedName>
</protein>
<dbReference type="SUPFAM" id="SSF54928">
    <property type="entry name" value="RNA-binding domain, RBD"/>
    <property type="match status" value="1"/>
</dbReference>
<feature type="compositionally biased region" description="Polar residues" evidence="4">
    <location>
        <begin position="8"/>
        <end position="29"/>
    </location>
</feature>
<feature type="region of interest" description="Disordered" evidence="4">
    <location>
        <begin position="1"/>
        <end position="101"/>
    </location>
</feature>
<dbReference type="EMBL" id="CAWUHD010000063">
    <property type="protein sequence ID" value="CAK7225992.1"/>
    <property type="molecule type" value="Genomic_DNA"/>
</dbReference>
<organism evidence="6 7">
    <name type="scientific">Sporothrix eucalyptigena</name>
    <dbReference type="NCBI Taxonomy" id="1812306"/>
    <lineage>
        <taxon>Eukaryota</taxon>
        <taxon>Fungi</taxon>
        <taxon>Dikarya</taxon>
        <taxon>Ascomycota</taxon>
        <taxon>Pezizomycotina</taxon>
        <taxon>Sordariomycetes</taxon>
        <taxon>Sordariomycetidae</taxon>
        <taxon>Ophiostomatales</taxon>
        <taxon>Ophiostomataceae</taxon>
        <taxon>Sporothrix</taxon>
    </lineage>
</organism>
<dbReference type="SMART" id="SM00360">
    <property type="entry name" value="RRM"/>
    <property type="match status" value="2"/>
</dbReference>
<name>A0ABP0C2W1_9PEZI</name>
<keyword evidence="2 3" id="KW-0694">RNA-binding</keyword>
<sequence length="464" mass="49710">MATDLETKSATADVSNNLDAPSSPASPSMQKKRKAANADVPELEVDLSLPEPPSKRAKRALKKGKALPAKPKSDDEEEEDDLPLPGKPKKGGKGSNSEEKRPQFGIWIGNLPFDLTRRDLFQWFVEQSGGGISAEAITRINLPLGKRQAHQQRPHNVNADANGKIPPPNKGFAYVDFATYEAQIAATALSEIELNGRRVLIKDSKSFEGRPAKEQQGAAAAGASGADGATKAGKNGTEAVVTAAEGTKSTKVFVGNLGFATTEEDLRRHFAPCGPVAWVKVATFPDNHEKCRGYGWVQFGGKTDEGHNVTPEEAGKAAAAAVAGFVKITEAIDTEEVFAAEAAAAVGDEEDKDGEEDEDEGEGKEAAPAKTTASKPRIKQRKWWVNMLKGRPLKIQFAEDDSVRYKKRFKGKPQGGDGGEGGEKKERRPRPEKTEGGGYKQQDLSIASRTGAITASLGKRTILE</sequence>
<reference evidence="6 7" key="1">
    <citation type="submission" date="2024-01" db="EMBL/GenBank/DDBJ databases">
        <authorList>
            <person name="Allen C."/>
            <person name="Tagirdzhanova G."/>
        </authorList>
    </citation>
    <scope>NUCLEOTIDE SEQUENCE [LARGE SCALE GENOMIC DNA]</scope>
</reference>